<keyword evidence="3" id="KW-0732">Signal</keyword>
<comment type="subcellular location">
    <subcellularLocation>
        <location evidence="2">Bacterial flagellum basal body</location>
    </subcellularLocation>
</comment>
<dbReference type="Pfam" id="PF02119">
    <property type="entry name" value="FlgI"/>
    <property type="match status" value="1"/>
</dbReference>
<feature type="non-terminal residue" evidence="5">
    <location>
        <position position="88"/>
    </location>
</feature>
<protein>
    <submittedName>
        <fullName evidence="5">Flagellar basal body P-ring protein FlgI</fullName>
    </submittedName>
</protein>
<dbReference type="PRINTS" id="PR01010">
    <property type="entry name" value="FLGPRINGFLGI"/>
</dbReference>
<comment type="caution">
    <text evidence="5">The sequence shown here is derived from an EMBL/GenBank/DDBJ whole genome shotgun (WGS) entry which is preliminary data.</text>
</comment>
<dbReference type="GO" id="GO:0030288">
    <property type="term" value="C:outer membrane-bounded periplasmic space"/>
    <property type="evidence" value="ECO:0007669"/>
    <property type="project" value="InterPro"/>
</dbReference>
<evidence type="ECO:0000256" key="2">
    <source>
        <dbReference type="ARBA" id="ARBA00004117"/>
    </source>
</evidence>
<keyword evidence="5" id="KW-0966">Cell projection</keyword>
<dbReference type="GO" id="GO:0071973">
    <property type="term" value="P:bacterial-type flagellum-dependent cell motility"/>
    <property type="evidence" value="ECO:0007669"/>
    <property type="project" value="InterPro"/>
</dbReference>
<reference evidence="5" key="1">
    <citation type="submission" date="2023-07" db="EMBL/GenBank/DDBJ databases">
        <title>Genome content predicts the carbon catabolic preferences of heterotrophic bacteria.</title>
        <authorList>
            <person name="Gralka M."/>
        </authorList>
    </citation>
    <scope>NUCLEOTIDE SEQUENCE</scope>
    <source>
        <strain evidence="5">E2R20</strain>
    </source>
</reference>
<dbReference type="Proteomes" id="UP001170310">
    <property type="component" value="Unassembled WGS sequence"/>
</dbReference>
<keyword evidence="5" id="KW-0282">Flagellum</keyword>
<evidence type="ECO:0000256" key="1">
    <source>
        <dbReference type="ARBA" id="ARBA00002591"/>
    </source>
</evidence>
<dbReference type="InterPro" id="IPR001782">
    <property type="entry name" value="Flag_FlgI"/>
</dbReference>
<dbReference type="GO" id="GO:0009428">
    <property type="term" value="C:bacterial-type flagellum basal body, distal rod, P ring"/>
    <property type="evidence" value="ECO:0007669"/>
    <property type="project" value="InterPro"/>
</dbReference>
<dbReference type="GO" id="GO:0005198">
    <property type="term" value="F:structural molecule activity"/>
    <property type="evidence" value="ECO:0007669"/>
    <property type="project" value="InterPro"/>
</dbReference>
<evidence type="ECO:0000256" key="4">
    <source>
        <dbReference type="ARBA" id="ARBA00023143"/>
    </source>
</evidence>
<dbReference type="EMBL" id="JAUOQO010000404">
    <property type="protein sequence ID" value="MDO6575249.1"/>
    <property type="molecule type" value="Genomic_DNA"/>
</dbReference>
<dbReference type="PANTHER" id="PTHR30381:SF0">
    <property type="entry name" value="FLAGELLAR P-RING PROTEIN"/>
    <property type="match status" value="1"/>
</dbReference>
<dbReference type="AlphaFoldDB" id="A0AAW7YVB0"/>
<keyword evidence="6" id="KW-1185">Reference proteome</keyword>
<dbReference type="RefSeq" id="WP_303522251.1">
    <property type="nucleotide sequence ID" value="NZ_JAUOQO010000404.1"/>
</dbReference>
<feature type="non-terminal residue" evidence="5">
    <location>
        <position position="1"/>
    </location>
</feature>
<evidence type="ECO:0000313" key="6">
    <source>
        <dbReference type="Proteomes" id="UP001170310"/>
    </source>
</evidence>
<evidence type="ECO:0000256" key="3">
    <source>
        <dbReference type="ARBA" id="ARBA00022729"/>
    </source>
</evidence>
<keyword evidence="5" id="KW-0969">Cilium</keyword>
<accession>A0AAW7YVB0</accession>
<dbReference type="PANTHER" id="PTHR30381">
    <property type="entry name" value="FLAGELLAR P-RING PERIPLASMIC PROTEIN FLGI"/>
    <property type="match status" value="1"/>
</dbReference>
<organism evidence="5 6">
    <name type="scientific">Staphylococcus pasteuri_A</name>
    <dbReference type="NCBI Taxonomy" id="3062664"/>
    <lineage>
        <taxon>Bacteria</taxon>
        <taxon>Bacillati</taxon>
        <taxon>Bacillota</taxon>
        <taxon>Bacilli</taxon>
        <taxon>Bacillales</taxon>
        <taxon>Staphylococcaceae</taxon>
        <taxon>Staphylococcus</taxon>
    </lineage>
</organism>
<keyword evidence="4" id="KW-0975">Bacterial flagellum</keyword>
<evidence type="ECO:0000313" key="5">
    <source>
        <dbReference type="EMBL" id="MDO6575249.1"/>
    </source>
</evidence>
<name>A0AAW7YVB0_9STAP</name>
<gene>
    <name evidence="5" type="ORF">Q4528_14125</name>
</gene>
<sequence length="88" mass="8803">PGTNLKIKNVAPVAVHAELPAFIKPGQTIDITISAIGEAKSLRGGSLVQTFLKGADGEVYALAQGSLIVGGFGAEGADGSKVISNTPT</sequence>
<comment type="function">
    <text evidence="1">Assembles around the rod to form the L-ring and probably protects the motor/basal body from shearing forces during rotation.</text>
</comment>
<proteinExistence type="predicted"/>